<organism evidence="5 6">
    <name type="scientific">Micromonospora kangleipakensis</name>
    <dbReference type="NCBI Taxonomy" id="1077942"/>
    <lineage>
        <taxon>Bacteria</taxon>
        <taxon>Bacillati</taxon>
        <taxon>Actinomycetota</taxon>
        <taxon>Actinomycetes</taxon>
        <taxon>Micromonosporales</taxon>
        <taxon>Micromonosporaceae</taxon>
        <taxon>Micromonospora</taxon>
    </lineage>
</organism>
<keyword evidence="5" id="KW-0456">Lyase</keyword>
<dbReference type="PROSITE" id="PS51318">
    <property type="entry name" value="TAT"/>
    <property type="match status" value="1"/>
</dbReference>
<dbReference type="EMBL" id="SHLD01000001">
    <property type="protein sequence ID" value="RZU76695.1"/>
    <property type="molecule type" value="Genomic_DNA"/>
</dbReference>
<dbReference type="RefSeq" id="WP_130337526.1">
    <property type="nucleotide sequence ID" value="NZ_SHLD01000001.1"/>
</dbReference>
<dbReference type="InterPro" id="IPR015421">
    <property type="entry name" value="PyrdxlP-dep_Trfase_major"/>
</dbReference>
<dbReference type="GO" id="GO:0016829">
    <property type="term" value="F:lyase activity"/>
    <property type="evidence" value="ECO:0007669"/>
    <property type="project" value="UniProtKB-KW"/>
</dbReference>
<evidence type="ECO:0000313" key="5">
    <source>
        <dbReference type="EMBL" id="RZU76695.1"/>
    </source>
</evidence>
<dbReference type="PANTHER" id="PTHR43586">
    <property type="entry name" value="CYSTEINE DESULFURASE"/>
    <property type="match status" value="1"/>
</dbReference>
<evidence type="ECO:0000256" key="2">
    <source>
        <dbReference type="ARBA" id="ARBA00022898"/>
    </source>
</evidence>
<dbReference type="InterPro" id="IPR006311">
    <property type="entry name" value="TAT_signal"/>
</dbReference>
<evidence type="ECO:0000256" key="3">
    <source>
        <dbReference type="SAM" id="MobiDB-lite"/>
    </source>
</evidence>
<feature type="domain" description="Aminotransferase class V" evidence="4">
    <location>
        <begin position="114"/>
        <end position="408"/>
    </location>
</feature>
<dbReference type="InterPro" id="IPR015422">
    <property type="entry name" value="PyrdxlP-dep_Trfase_small"/>
</dbReference>
<dbReference type="Gene3D" id="3.90.1150.10">
    <property type="entry name" value="Aspartate Aminotransferase, domain 1"/>
    <property type="match status" value="1"/>
</dbReference>
<evidence type="ECO:0000259" key="4">
    <source>
        <dbReference type="Pfam" id="PF00266"/>
    </source>
</evidence>
<keyword evidence="6" id="KW-1185">Reference proteome</keyword>
<accession>A0A4Q8BGW1</accession>
<comment type="cofactor">
    <cofactor evidence="1">
        <name>pyridoxal 5'-phosphate</name>
        <dbReference type="ChEBI" id="CHEBI:597326"/>
    </cofactor>
</comment>
<dbReference type="InterPro" id="IPR000192">
    <property type="entry name" value="Aminotrans_V_dom"/>
</dbReference>
<dbReference type="AlphaFoldDB" id="A0A4Q8BGW1"/>
<sequence>MSGMQFTRRSLLGATAAAGVTGLATGCEPDRRESGAPPADGPASATPPFDPASWGSVRAQFALDRSRAHLATFVFSAHPAPVRAAVTAHRDGLDRDAMGYLGANEQRLDEAVLEAAADHLDTRPDQIALTDSTTMGLGLLYTAVRLRPGDEVLTTEHDFYATHESLRLRAERDGVTVRRVRLYRDPAVTTVDELVANLSAAVTARTRVVALTWVHSSTGVKLPIRQLANAVRARSPEALVCVDGVHGFGAEAVTPAHLGCDALVSGCHKWLLGPRGTGLIWGSERAWGRMTPVIPTFDGRSIGHWLFGRAGGPATPAGPAHTPGGYHSFEHRWALAEAFEFHRRIGPERVAARTRELADRLKDGLAGIRGVRLVTPRSSELSAGVVCCDVTDVPVGEAVGRLHAAGVIASSTPYRPSYLRFGATIANSEADVDSALRAVRGLV</sequence>
<dbReference type="Gene3D" id="3.40.640.10">
    <property type="entry name" value="Type I PLP-dependent aspartate aminotransferase-like (Major domain)"/>
    <property type="match status" value="1"/>
</dbReference>
<dbReference type="Pfam" id="PF00266">
    <property type="entry name" value="Aminotran_5"/>
    <property type="match status" value="1"/>
</dbReference>
<protein>
    <submittedName>
        <fullName evidence="5">Selenocysteine lyase/cysteine desulfurase</fullName>
    </submittedName>
</protein>
<gene>
    <name evidence="5" type="ORF">EV384_5367</name>
</gene>
<feature type="compositionally biased region" description="Low complexity" evidence="3">
    <location>
        <begin position="35"/>
        <end position="47"/>
    </location>
</feature>
<feature type="region of interest" description="Disordered" evidence="3">
    <location>
        <begin position="24"/>
        <end position="52"/>
    </location>
</feature>
<dbReference type="InterPro" id="IPR015424">
    <property type="entry name" value="PyrdxlP-dep_Trfase"/>
</dbReference>
<evidence type="ECO:0000256" key="1">
    <source>
        <dbReference type="ARBA" id="ARBA00001933"/>
    </source>
</evidence>
<name>A0A4Q8BGW1_9ACTN</name>
<comment type="caution">
    <text evidence="5">The sequence shown here is derived from an EMBL/GenBank/DDBJ whole genome shotgun (WGS) entry which is preliminary data.</text>
</comment>
<dbReference type="PANTHER" id="PTHR43586:SF8">
    <property type="entry name" value="CYSTEINE DESULFURASE 1, CHLOROPLASTIC"/>
    <property type="match status" value="1"/>
</dbReference>
<dbReference type="OrthoDB" id="9808002at2"/>
<keyword evidence="2" id="KW-0663">Pyridoxal phosphate</keyword>
<dbReference type="Proteomes" id="UP000294114">
    <property type="component" value="Unassembled WGS sequence"/>
</dbReference>
<evidence type="ECO:0000313" key="6">
    <source>
        <dbReference type="Proteomes" id="UP000294114"/>
    </source>
</evidence>
<proteinExistence type="predicted"/>
<dbReference type="SUPFAM" id="SSF53383">
    <property type="entry name" value="PLP-dependent transferases"/>
    <property type="match status" value="1"/>
</dbReference>
<reference evidence="5 6" key="1">
    <citation type="submission" date="2019-02" db="EMBL/GenBank/DDBJ databases">
        <title>Sequencing the genomes of 1000 actinobacteria strains.</title>
        <authorList>
            <person name="Klenk H.-P."/>
        </authorList>
    </citation>
    <scope>NUCLEOTIDE SEQUENCE [LARGE SCALE GENOMIC DNA]</scope>
    <source>
        <strain evidence="5 6">DSM 45612</strain>
    </source>
</reference>